<gene>
    <name evidence="8" type="ORF">EJ03DRAFT_266100</name>
</gene>
<feature type="region of interest" description="Disordered" evidence="5">
    <location>
        <begin position="600"/>
        <end position="645"/>
    </location>
</feature>
<evidence type="ECO:0000256" key="6">
    <source>
        <dbReference type="SAM" id="Phobius"/>
    </source>
</evidence>
<evidence type="ECO:0000256" key="1">
    <source>
        <dbReference type="ARBA" id="ARBA00004141"/>
    </source>
</evidence>
<comment type="subcellular location">
    <subcellularLocation>
        <location evidence="1">Membrane</location>
        <topology evidence="1">Multi-pass membrane protein</topology>
    </subcellularLocation>
</comment>
<feature type="transmembrane region" description="Helical" evidence="6">
    <location>
        <begin position="159"/>
        <end position="177"/>
    </location>
</feature>
<feature type="transmembrane region" description="Helical" evidence="6">
    <location>
        <begin position="424"/>
        <end position="448"/>
    </location>
</feature>
<feature type="transmembrane region" description="Helical" evidence="6">
    <location>
        <begin position="517"/>
        <end position="537"/>
    </location>
</feature>
<evidence type="ECO:0000256" key="3">
    <source>
        <dbReference type="ARBA" id="ARBA00022989"/>
    </source>
</evidence>
<dbReference type="OrthoDB" id="2130629at2759"/>
<feature type="domain" description="Major facilitator superfamily (MFS) profile" evidence="7">
    <location>
        <begin position="120"/>
        <end position="591"/>
    </location>
</feature>
<feature type="transmembrane region" description="Helical" evidence="6">
    <location>
        <begin position="568"/>
        <end position="587"/>
    </location>
</feature>
<reference evidence="8" key="1">
    <citation type="journal article" date="2020" name="Stud. Mycol.">
        <title>101 Dothideomycetes genomes: a test case for predicting lifestyles and emergence of pathogens.</title>
        <authorList>
            <person name="Haridas S."/>
            <person name="Albert R."/>
            <person name="Binder M."/>
            <person name="Bloem J."/>
            <person name="Labutti K."/>
            <person name="Salamov A."/>
            <person name="Andreopoulos B."/>
            <person name="Baker S."/>
            <person name="Barry K."/>
            <person name="Bills G."/>
            <person name="Bluhm B."/>
            <person name="Cannon C."/>
            <person name="Castanera R."/>
            <person name="Culley D."/>
            <person name="Daum C."/>
            <person name="Ezra D."/>
            <person name="Gonzalez J."/>
            <person name="Henrissat B."/>
            <person name="Kuo A."/>
            <person name="Liang C."/>
            <person name="Lipzen A."/>
            <person name="Lutzoni F."/>
            <person name="Magnuson J."/>
            <person name="Mondo S."/>
            <person name="Nolan M."/>
            <person name="Ohm R."/>
            <person name="Pangilinan J."/>
            <person name="Park H.-J."/>
            <person name="Ramirez L."/>
            <person name="Alfaro M."/>
            <person name="Sun H."/>
            <person name="Tritt A."/>
            <person name="Yoshinaga Y."/>
            <person name="Zwiers L.-H."/>
            <person name="Turgeon B."/>
            <person name="Goodwin S."/>
            <person name="Spatafora J."/>
            <person name="Crous P."/>
            <person name="Grigoriev I."/>
        </authorList>
    </citation>
    <scope>NUCLEOTIDE SEQUENCE</scope>
    <source>
        <strain evidence="8">CBS 116005</strain>
    </source>
</reference>
<dbReference type="GO" id="GO:0016020">
    <property type="term" value="C:membrane"/>
    <property type="evidence" value="ECO:0007669"/>
    <property type="project" value="UniProtKB-SubCell"/>
</dbReference>
<keyword evidence="9" id="KW-1185">Reference proteome</keyword>
<feature type="transmembrane region" description="Helical" evidence="6">
    <location>
        <begin position="251"/>
        <end position="270"/>
    </location>
</feature>
<feature type="transmembrane region" description="Helical" evidence="6">
    <location>
        <begin position="313"/>
        <end position="335"/>
    </location>
</feature>
<keyword evidence="4 6" id="KW-0472">Membrane</keyword>
<evidence type="ECO:0000313" key="8">
    <source>
        <dbReference type="EMBL" id="KAF2772874.1"/>
    </source>
</evidence>
<evidence type="ECO:0000313" key="9">
    <source>
        <dbReference type="Proteomes" id="UP000799436"/>
    </source>
</evidence>
<dbReference type="Pfam" id="PF07690">
    <property type="entry name" value="MFS_1"/>
    <property type="match status" value="1"/>
</dbReference>
<feature type="transmembrane region" description="Helical" evidence="6">
    <location>
        <begin position="189"/>
        <end position="213"/>
    </location>
</feature>
<dbReference type="GO" id="GO:0022857">
    <property type="term" value="F:transmembrane transporter activity"/>
    <property type="evidence" value="ECO:0007669"/>
    <property type="project" value="InterPro"/>
</dbReference>
<evidence type="ECO:0000256" key="4">
    <source>
        <dbReference type="ARBA" id="ARBA00023136"/>
    </source>
</evidence>
<evidence type="ECO:0000259" key="7">
    <source>
        <dbReference type="PROSITE" id="PS50850"/>
    </source>
</evidence>
<dbReference type="PANTHER" id="PTHR42718:SF11">
    <property type="entry name" value="MAJOR FACILITATOR SUPERFAMILY (MFS) PROFILE DOMAIN-CONTAINING PROTEIN"/>
    <property type="match status" value="1"/>
</dbReference>
<feature type="transmembrane region" description="Helical" evidence="6">
    <location>
        <begin position="219"/>
        <end position="239"/>
    </location>
</feature>
<dbReference type="InterPro" id="IPR020846">
    <property type="entry name" value="MFS_dom"/>
</dbReference>
<name>A0A6G1LL27_9PEZI</name>
<dbReference type="Gene3D" id="1.20.1250.20">
    <property type="entry name" value="MFS general substrate transporter like domains"/>
    <property type="match status" value="2"/>
</dbReference>
<accession>A0A6G1LL27</accession>
<feature type="transmembrane region" description="Helical" evidence="6">
    <location>
        <begin position="347"/>
        <end position="364"/>
    </location>
</feature>
<keyword evidence="3 6" id="KW-1133">Transmembrane helix</keyword>
<proteinExistence type="predicted"/>
<sequence length="645" mass="69724">MTYREEVAAWKRASSVWEQQQSEQQQSEFDLELTRTRDSEAEDTNPAHLVDLEKQPVDLEPDPPCTEIARPPAPEPPSTIASSASSQHQPCNNEEPFPFKATTAVEPKTRFRHPVTEMGFTFAIAMSQLLGEFLISGFALELSKLASAEIYNVGGTLGLFWPASLLSLILSATLLVFARLSDMYSGYPLFMFGLTWLTIWTLIPAFVPTVIVLDVSRAMQGLAIAAFTPSTFVMVGTVYEDGPRKNFVMGLYSGCAPLGFFAGFLTAGALRTEQAYWWFWIVAAAAALTAVVSWLCVPHDRTNRKQAGLQMDWAGAFLITTGLILVAYALAVSTYDTSSDIAATPMFYAPFAAGVVCLLLAVWVEGWWAKTPLLPFDFFKPKSVKAFCLAGLFFYASYGVWLYTTTDFESGTVGEPGAPGITGISLAIWYTPTAVGGVIMCVLTGALLHIVPPKLLLLVSGLAWIGASLIFAVCPYPVSYWPTVLPSMICATLGLDLTYTVSLVYLSSVQPDKLQGLCGAICSILINLAMSFSLSIVEIVKNGASSTYKSAHAADSEDGEARRVFRSAFIYAAASAGVGFIISVLFVRISKAKAKVVDEEQPAVDGQGQSRAGSPFRSEVTTLVDAHDGPDDMVTPVNSAELERT</sequence>
<feature type="compositionally biased region" description="Low complexity" evidence="5">
    <location>
        <begin position="18"/>
        <end position="28"/>
    </location>
</feature>
<evidence type="ECO:0000256" key="5">
    <source>
        <dbReference type="SAM" id="MobiDB-lite"/>
    </source>
</evidence>
<feature type="region of interest" description="Disordered" evidence="5">
    <location>
        <begin position="1"/>
        <end position="99"/>
    </location>
</feature>
<feature type="transmembrane region" description="Helical" evidence="6">
    <location>
        <begin position="455"/>
        <end position="478"/>
    </location>
</feature>
<dbReference type="AlphaFoldDB" id="A0A6G1LL27"/>
<dbReference type="InterPro" id="IPR011701">
    <property type="entry name" value="MFS"/>
</dbReference>
<dbReference type="SUPFAM" id="SSF103473">
    <property type="entry name" value="MFS general substrate transporter"/>
    <property type="match status" value="1"/>
</dbReference>
<protein>
    <submittedName>
        <fullName evidence="8">MFS general substrate transporter</fullName>
    </submittedName>
</protein>
<evidence type="ECO:0000256" key="2">
    <source>
        <dbReference type="ARBA" id="ARBA00022692"/>
    </source>
</evidence>
<dbReference type="EMBL" id="ML995813">
    <property type="protein sequence ID" value="KAF2772874.1"/>
    <property type="molecule type" value="Genomic_DNA"/>
</dbReference>
<feature type="transmembrane region" description="Helical" evidence="6">
    <location>
        <begin position="484"/>
        <end position="505"/>
    </location>
</feature>
<feature type="transmembrane region" description="Helical" evidence="6">
    <location>
        <begin position="118"/>
        <end position="139"/>
    </location>
</feature>
<feature type="transmembrane region" description="Helical" evidence="6">
    <location>
        <begin position="384"/>
        <end position="404"/>
    </location>
</feature>
<feature type="compositionally biased region" description="Polar residues" evidence="5">
    <location>
        <begin position="79"/>
        <end position="92"/>
    </location>
</feature>
<keyword evidence="2 6" id="KW-0812">Transmembrane</keyword>
<dbReference type="PANTHER" id="PTHR42718">
    <property type="entry name" value="MAJOR FACILITATOR SUPERFAMILY MULTIDRUG TRANSPORTER MFSC"/>
    <property type="match status" value="1"/>
</dbReference>
<dbReference type="Proteomes" id="UP000799436">
    <property type="component" value="Unassembled WGS sequence"/>
</dbReference>
<dbReference type="InterPro" id="IPR036259">
    <property type="entry name" value="MFS_trans_sf"/>
</dbReference>
<dbReference type="PROSITE" id="PS50850">
    <property type="entry name" value="MFS"/>
    <property type="match status" value="1"/>
</dbReference>
<feature type="transmembrane region" description="Helical" evidence="6">
    <location>
        <begin position="276"/>
        <end position="297"/>
    </location>
</feature>
<organism evidence="8 9">
    <name type="scientific">Teratosphaeria nubilosa</name>
    <dbReference type="NCBI Taxonomy" id="161662"/>
    <lineage>
        <taxon>Eukaryota</taxon>
        <taxon>Fungi</taxon>
        <taxon>Dikarya</taxon>
        <taxon>Ascomycota</taxon>
        <taxon>Pezizomycotina</taxon>
        <taxon>Dothideomycetes</taxon>
        <taxon>Dothideomycetidae</taxon>
        <taxon>Mycosphaerellales</taxon>
        <taxon>Teratosphaeriaceae</taxon>
        <taxon>Teratosphaeria</taxon>
    </lineage>
</organism>